<dbReference type="GO" id="GO:0016052">
    <property type="term" value="P:carbohydrate catabolic process"/>
    <property type="evidence" value="ECO:0007669"/>
    <property type="project" value="TreeGrafter"/>
</dbReference>
<dbReference type="AlphaFoldDB" id="A0A0D7X763"/>
<protein>
    <submittedName>
        <fullName evidence="6">Aryl-phospho-beta-D-glucosidase</fullName>
    </submittedName>
</protein>
<dbReference type="GO" id="GO:0008422">
    <property type="term" value="F:beta-glucosidase activity"/>
    <property type="evidence" value="ECO:0007669"/>
    <property type="project" value="TreeGrafter"/>
</dbReference>
<evidence type="ECO:0000256" key="2">
    <source>
        <dbReference type="ARBA" id="ARBA00022801"/>
    </source>
</evidence>
<comment type="caution">
    <text evidence="6">The sequence shown here is derived from an EMBL/GenBank/DDBJ whole genome shotgun (WGS) entry which is preliminary data.</text>
</comment>
<sequence>MIVGNKNFKEGFLWGGATAATQYEGAYNQGGRGLATNDFLTGGTKNSPRKVSVILKDGTKTFLDREAAVPEGAVGYIAEETYYPSHKATDFYDHYKGDIALFAEMGFKCFRMSISWPRVFPKGGIDGEVPNKEGLEFYERVFNECKKYNIEPLVTLFHFENPAYLADNYDGWYSRETIDFYLRYCKEVFTRYKNLVKYWIPINEINVLRGYTRLGCRDTGAQARYQALHHLFVANALAIKLGHEINPENKIGAMLALSGIYPKDCDPKNIMGAVEYRRRALFFSDVMMRGYYPSYTRSMFEDLGVTISKQPGDDDIIRKYVSDFLAFSYYRTTVYHTGVVQETDTGGQLGDANPFLEKTPWGWPIDPTGLRYVLNELHERYQRPLFIVENGMGMDDVIEEDGSINDDYRIQYLEDHIKEMKKAVVTDGVDLLGYTTWGCIDLVSSGTGEMKKRYGFIYVDMDDEGNGTLRRIKKKSFEWYKKVTQSNGENL</sequence>
<accession>A0A0D7X763</accession>
<name>A0A0D7X763_9BACL</name>
<dbReference type="SUPFAM" id="SSF51445">
    <property type="entry name" value="(Trans)glycosidases"/>
    <property type="match status" value="1"/>
</dbReference>
<dbReference type="Gene3D" id="3.20.20.80">
    <property type="entry name" value="Glycosidases"/>
    <property type="match status" value="1"/>
</dbReference>
<dbReference type="PROSITE" id="PS00572">
    <property type="entry name" value="GLYCOSYL_HYDROL_F1_1"/>
    <property type="match status" value="1"/>
</dbReference>
<keyword evidence="7" id="KW-1185">Reference proteome</keyword>
<gene>
    <name evidence="6" type="ORF">QD47_09335</name>
</gene>
<dbReference type="InterPro" id="IPR018120">
    <property type="entry name" value="Glyco_hydro_1_AS"/>
</dbReference>
<dbReference type="InterPro" id="IPR017853">
    <property type="entry name" value="GH"/>
</dbReference>
<evidence type="ECO:0000256" key="3">
    <source>
        <dbReference type="ARBA" id="ARBA00023295"/>
    </source>
</evidence>
<dbReference type="Pfam" id="PF00232">
    <property type="entry name" value="Glyco_hydro_1"/>
    <property type="match status" value="2"/>
</dbReference>
<dbReference type="InterPro" id="IPR001360">
    <property type="entry name" value="Glyco_hydro_1"/>
</dbReference>
<reference evidence="6 7" key="1">
    <citation type="submission" date="2014-11" db="EMBL/GenBank/DDBJ databases">
        <title>Draft Genome Sequences of Paenibacillus polymyxa NRRL B-30509 and Paenibacillus terrae NRRL B-30644, Strains from a Poultry Environment that Produce Tridecaptin A and Paenicidins.</title>
        <authorList>
            <person name="van Belkum M.J."/>
            <person name="Lohans C.T."/>
            <person name="Vederas J.C."/>
        </authorList>
    </citation>
    <scope>NUCLEOTIDE SEQUENCE [LARGE SCALE GENOMIC DNA]</scope>
    <source>
        <strain evidence="6 7">NRRL B-30644</strain>
    </source>
</reference>
<dbReference type="PANTHER" id="PTHR10353">
    <property type="entry name" value="GLYCOSYL HYDROLASE"/>
    <property type="match status" value="1"/>
</dbReference>
<evidence type="ECO:0000313" key="6">
    <source>
        <dbReference type="EMBL" id="KJD45842.1"/>
    </source>
</evidence>
<dbReference type="GO" id="GO:0005829">
    <property type="term" value="C:cytosol"/>
    <property type="evidence" value="ECO:0007669"/>
    <property type="project" value="TreeGrafter"/>
</dbReference>
<dbReference type="EMBL" id="JTHP01000014">
    <property type="protein sequence ID" value="KJD45842.1"/>
    <property type="molecule type" value="Genomic_DNA"/>
</dbReference>
<dbReference type="Proteomes" id="UP000032534">
    <property type="component" value="Unassembled WGS sequence"/>
</dbReference>
<dbReference type="PATRIC" id="fig|159743.3.peg.2070"/>
<dbReference type="OrthoDB" id="9765195at2"/>
<evidence type="ECO:0000256" key="4">
    <source>
        <dbReference type="PROSITE-ProRule" id="PRU10055"/>
    </source>
</evidence>
<proteinExistence type="inferred from homology"/>
<dbReference type="PANTHER" id="PTHR10353:SF122">
    <property type="entry name" value="6-PHOSPHO-BETA-GLUCOSIDASE ASCB-RELATED"/>
    <property type="match status" value="1"/>
</dbReference>
<evidence type="ECO:0000256" key="1">
    <source>
        <dbReference type="ARBA" id="ARBA00010838"/>
    </source>
</evidence>
<keyword evidence="2" id="KW-0378">Hydrolase</keyword>
<evidence type="ECO:0000313" key="7">
    <source>
        <dbReference type="Proteomes" id="UP000032534"/>
    </source>
</evidence>
<feature type="active site" description="Nucleophile" evidence="4">
    <location>
        <position position="389"/>
    </location>
</feature>
<keyword evidence="3" id="KW-0326">Glycosidase</keyword>
<dbReference type="PRINTS" id="PR00131">
    <property type="entry name" value="GLHYDRLASE1"/>
</dbReference>
<comment type="similarity">
    <text evidence="1 5">Belongs to the glycosyl hydrolase 1 family.</text>
</comment>
<evidence type="ECO:0000256" key="5">
    <source>
        <dbReference type="RuleBase" id="RU003690"/>
    </source>
</evidence>
<organism evidence="6 7">
    <name type="scientific">Paenibacillus terrae</name>
    <dbReference type="NCBI Taxonomy" id="159743"/>
    <lineage>
        <taxon>Bacteria</taxon>
        <taxon>Bacillati</taxon>
        <taxon>Bacillota</taxon>
        <taxon>Bacilli</taxon>
        <taxon>Bacillales</taxon>
        <taxon>Paenibacillaceae</taxon>
        <taxon>Paenibacillus</taxon>
    </lineage>
</organism>